<evidence type="ECO:0000256" key="1">
    <source>
        <dbReference type="SAM" id="Phobius"/>
    </source>
</evidence>
<gene>
    <name evidence="2" type="ORF">LEP1GSC050_0147</name>
</gene>
<keyword evidence="3" id="KW-1185">Reference proteome</keyword>
<keyword evidence="1" id="KW-0812">Transmembrane</keyword>
<keyword evidence="1" id="KW-0472">Membrane</keyword>
<evidence type="ECO:0000313" key="2">
    <source>
        <dbReference type="EMBL" id="EQA46469.1"/>
    </source>
</evidence>
<accession>T0GHZ7</accession>
<dbReference type="OrthoDB" id="331591at2"/>
<dbReference type="RefSeq" id="WP_010568586.1">
    <property type="nucleotide sequence ID" value="NZ_AHMO02000007.1"/>
</dbReference>
<feature type="transmembrane region" description="Helical" evidence="1">
    <location>
        <begin position="36"/>
        <end position="55"/>
    </location>
</feature>
<organism evidence="2 3">
    <name type="scientific">Leptospira broomii serovar Hurstbridge str. 5399</name>
    <dbReference type="NCBI Taxonomy" id="1049789"/>
    <lineage>
        <taxon>Bacteria</taxon>
        <taxon>Pseudomonadati</taxon>
        <taxon>Spirochaetota</taxon>
        <taxon>Spirochaetia</taxon>
        <taxon>Leptospirales</taxon>
        <taxon>Leptospiraceae</taxon>
        <taxon>Leptospira</taxon>
    </lineage>
</organism>
<name>T0GHZ7_9LEPT</name>
<dbReference type="EMBL" id="AHMO02000007">
    <property type="protein sequence ID" value="EQA46469.1"/>
    <property type="molecule type" value="Genomic_DNA"/>
</dbReference>
<comment type="caution">
    <text evidence="2">The sequence shown here is derived from an EMBL/GenBank/DDBJ whole genome shotgun (WGS) entry which is preliminary data.</text>
</comment>
<feature type="transmembrane region" description="Helical" evidence="1">
    <location>
        <begin position="101"/>
        <end position="120"/>
    </location>
</feature>
<reference evidence="2" key="1">
    <citation type="submission" date="2013-05" db="EMBL/GenBank/DDBJ databases">
        <authorList>
            <person name="Harkins D.M."/>
            <person name="Durkin A.S."/>
            <person name="Brinkac L.M."/>
            <person name="Haft D.H."/>
            <person name="Selengut J.D."/>
            <person name="Sanka R."/>
            <person name="DePew J."/>
            <person name="Purushe J."/>
            <person name="Hartskeerl R.A."/>
            <person name="Ahmed A."/>
            <person name="van der Linden H."/>
            <person name="Goris M.G.A."/>
            <person name="Vinetz J.M."/>
            <person name="Sutton G.G."/>
            <person name="Nierman W.C."/>
            <person name="Fouts D.E."/>
        </authorList>
    </citation>
    <scope>NUCLEOTIDE SEQUENCE [LARGE SCALE GENOMIC DNA]</scope>
    <source>
        <strain evidence="2">5399</strain>
    </source>
</reference>
<sequence length="129" mass="15125">MELNEKLLYHQIHPLKFCIDFSTGLFTTYLAWNHNLFWFLILFLTPSVLITILLIKFADLESLKNSDFGKYVKKYMSKTIEGIRLAGQFLMWTAAWLHLPVLIGIGFVVIIGGWLFGLLMEWKNKRTRL</sequence>
<protein>
    <submittedName>
        <fullName evidence="2">Uncharacterized protein</fullName>
    </submittedName>
</protein>
<keyword evidence="1" id="KW-1133">Transmembrane helix</keyword>
<dbReference type="Proteomes" id="UP000015454">
    <property type="component" value="Unassembled WGS sequence"/>
</dbReference>
<proteinExistence type="predicted"/>
<dbReference type="AlphaFoldDB" id="T0GHZ7"/>
<evidence type="ECO:0000313" key="3">
    <source>
        <dbReference type="Proteomes" id="UP000015454"/>
    </source>
</evidence>